<dbReference type="PANTHER" id="PTHR42942">
    <property type="entry name" value="6-O-METHYLGUANINE DNA METHYLTRANSFERASE"/>
    <property type="match status" value="1"/>
</dbReference>
<dbReference type="InterPro" id="IPR036388">
    <property type="entry name" value="WH-like_DNA-bd_sf"/>
</dbReference>
<dbReference type="Proteomes" id="UP000074108">
    <property type="component" value="Unassembled WGS sequence"/>
</dbReference>
<dbReference type="AlphaFoldDB" id="A0A147K9D6"/>
<dbReference type="PANTHER" id="PTHR42942:SF1">
    <property type="entry name" value="ALKYLTRANSFERASE-LIKE PROTEIN 1"/>
    <property type="match status" value="1"/>
</dbReference>
<evidence type="ECO:0000259" key="2">
    <source>
        <dbReference type="Pfam" id="PF01035"/>
    </source>
</evidence>
<dbReference type="EMBL" id="LDYG01000024">
    <property type="protein sequence ID" value="KUP07052.1"/>
    <property type="molecule type" value="Genomic_DNA"/>
</dbReference>
<dbReference type="InterPro" id="IPR036217">
    <property type="entry name" value="MethylDNA_cys_MeTrfase_DNAb"/>
</dbReference>
<evidence type="ECO:0000313" key="3">
    <source>
        <dbReference type="EMBL" id="KUP07052.1"/>
    </source>
</evidence>
<dbReference type="InterPro" id="IPR014048">
    <property type="entry name" value="MethylDNA_cys_MeTrfase_DNA-bd"/>
</dbReference>
<dbReference type="CDD" id="cd06445">
    <property type="entry name" value="ATase"/>
    <property type="match status" value="1"/>
</dbReference>
<dbReference type="GO" id="GO:0032259">
    <property type="term" value="P:methylation"/>
    <property type="evidence" value="ECO:0007669"/>
    <property type="project" value="UniProtKB-KW"/>
</dbReference>
<gene>
    <name evidence="3" type="ORF">Q75_05850</name>
</gene>
<dbReference type="PATRIC" id="fig|1150625.3.peg.1227"/>
<comment type="caution">
    <text evidence="3">The sequence shown here is derived from an EMBL/GenBank/DDBJ whole genome shotgun (WGS) entry which is preliminary data.</text>
</comment>
<protein>
    <submittedName>
        <fullName evidence="3">DNA methyltransferase</fullName>
    </submittedName>
</protein>
<dbReference type="STRING" id="1150625.Q75_05850"/>
<dbReference type="InterPro" id="IPR052520">
    <property type="entry name" value="ATL_DNA_repair"/>
</dbReference>
<dbReference type="GO" id="GO:0006281">
    <property type="term" value="P:DNA repair"/>
    <property type="evidence" value="ECO:0007669"/>
    <property type="project" value="InterPro"/>
</dbReference>
<feature type="domain" description="Methylated-DNA-[protein]-cysteine S-methyltransferase DNA binding" evidence="2">
    <location>
        <begin position="3"/>
        <end position="83"/>
    </location>
</feature>
<organism evidence="3 4">
    <name type="scientific">Bacillus coahuilensis p1.1.43</name>
    <dbReference type="NCBI Taxonomy" id="1150625"/>
    <lineage>
        <taxon>Bacteria</taxon>
        <taxon>Bacillati</taxon>
        <taxon>Bacillota</taxon>
        <taxon>Bacilli</taxon>
        <taxon>Bacillales</taxon>
        <taxon>Bacillaceae</taxon>
        <taxon>Bacillus</taxon>
    </lineage>
</organism>
<keyword evidence="1" id="KW-0227">DNA damage</keyword>
<dbReference type="Pfam" id="PF01035">
    <property type="entry name" value="DNA_binding_1"/>
    <property type="match status" value="1"/>
</dbReference>
<dbReference type="GO" id="GO:0008168">
    <property type="term" value="F:methyltransferase activity"/>
    <property type="evidence" value="ECO:0007669"/>
    <property type="project" value="UniProtKB-KW"/>
</dbReference>
<dbReference type="SUPFAM" id="SSF46767">
    <property type="entry name" value="Methylated DNA-protein cysteine methyltransferase, C-terminal domain"/>
    <property type="match status" value="1"/>
</dbReference>
<sequence length="101" mass="11607">MTEFTERTLMIISEIPKGKVMTYGQVAYMAGSPKAARQVVRILHSMSEKYHLPWHRVVNKKGEIALLSDDAKMEQITRLEAEGITVQQGVINLEEFQWMLE</sequence>
<accession>A0A147K9D6</accession>
<reference evidence="3 4" key="1">
    <citation type="journal article" date="2016" name="Front. Microbiol.">
        <title>Microevolution Analysis of Bacillus coahuilensis Unveils Differences in Phosphorus Acquisition Strategies and Their Regulation.</title>
        <authorList>
            <person name="Gomez-Lunar Z."/>
            <person name="Hernandez-Gonzalez I."/>
            <person name="Rodriguez-Torres M.D."/>
            <person name="Souza V."/>
            <person name="Olmedo-Alvarez G."/>
        </authorList>
    </citation>
    <scope>NUCLEOTIDE SEQUENCE [LARGE SCALE GENOMIC DNA]</scope>
    <source>
        <strain evidence="4">p1.1.43</strain>
    </source>
</reference>
<name>A0A147K9D6_9BACI</name>
<dbReference type="Gene3D" id="1.10.10.10">
    <property type="entry name" value="Winged helix-like DNA-binding domain superfamily/Winged helix DNA-binding domain"/>
    <property type="match status" value="1"/>
</dbReference>
<proteinExistence type="predicted"/>
<keyword evidence="4" id="KW-1185">Reference proteome</keyword>
<keyword evidence="3" id="KW-0489">Methyltransferase</keyword>
<dbReference type="RefSeq" id="WP_059350725.1">
    <property type="nucleotide sequence ID" value="NZ_LDYG01000024.1"/>
</dbReference>
<evidence type="ECO:0000313" key="4">
    <source>
        <dbReference type="Proteomes" id="UP000074108"/>
    </source>
</evidence>
<dbReference type="OrthoDB" id="9789813at2"/>
<keyword evidence="3" id="KW-0808">Transferase</keyword>
<evidence type="ECO:0000256" key="1">
    <source>
        <dbReference type="ARBA" id="ARBA00022763"/>
    </source>
</evidence>